<dbReference type="GeneID" id="9100013"/>
<dbReference type="HOGENOM" id="CLU_624205_0_0_1"/>
<dbReference type="VEuPathDB" id="FungiDB:PAAG_11281"/>
<organism evidence="2 3">
    <name type="scientific">Paracoccidioides lutzii (strain ATCC MYA-826 / Pb01)</name>
    <name type="common">Paracoccidioides brasiliensis</name>
    <dbReference type="NCBI Taxonomy" id="502779"/>
    <lineage>
        <taxon>Eukaryota</taxon>
        <taxon>Fungi</taxon>
        <taxon>Dikarya</taxon>
        <taxon>Ascomycota</taxon>
        <taxon>Pezizomycotina</taxon>
        <taxon>Eurotiomycetes</taxon>
        <taxon>Eurotiomycetidae</taxon>
        <taxon>Onygenales</taxon>
        <taxon>Ajellomycetaceae</taxon>
        <taxon>Paracoccidioides</taxon>
    </lineage>
</organism>
<feature type="compositionally biased region" description="Basic and acidic residues" evidence="1">
    <location>
        <begin position="290"/>
        <end position="301"/>
    </location>
</feature>
<accession>A0A0A2V261</accession>
<dbReference type="RefSeq" id="XP_015703377.1">
    <property type="nucleotide sequence ID" value="XM_015846955.1"/>
</dbReference>
<dbReference type="EMBL" id="KN293994">
    <property type="protein sequence ID" value="KGQ01891.1"/>
    <property type="molecule type" value="Genomic_DNA"/>
</dbReference>
<feature type="compositionally biased region" description="Acidic residues" evidence="1">
    <location>
        <begin position="273"/>
        <end position="284"/>
    </location>
</feature>
<protein>
    <submittedName>
        <fullName evidence="2">Uncharacterized protein</fullName>
    </submittedName>
</protein>
<gene>
    <name evidence="2" type="ORF">PAAG_11281</name>
</gene>
<dbReference type="Proteomes" id="UP000002059">
    <property type="component" value="Partially assembled WGS sequence"/>
</dbReference>
<dbReference type="AlphaFoldDB" id="A0A0A2V261"/>
<dbReference type="OrthoDB" id="2823490at2759"/>
<sequence length="439" mass="49550">MPNLLTLPRELRDEIYRHFITQTPPATPHRTPIPPKQSSPPSVSVEQSQRNSSSIIKRFSRLPPHTPSCVTSNSTTSSTSFTTTSSLGSNYVPHESTIRYPIQQPTPHTAPLLFTANHRLTHDLHTHLSSTRTPIAFLADVRLHTPPNLLYPTWISVPASTALLARLKRSIDVLDVNLRMRMGKTGTVCTVNDCAEVDEVEGLKRRISRGGRSGSWANAFDGGLVLLWRFLEGGIGFGVKGVEEKDGGDGKGDGWRGRLRWFGRMKGKKEPYEDGDEISDEEEGSWGKTGEGEGRRNETKAKSQTKLGKASVHVNLFILNCLDVTSYIFSEINEEVNNDHMREVFDEVTANFDHYFYMPGYDTPPHYPFFEESNWYRKGYRESNGESDDSAQLHSHLECMHIANLGLENTSPCRVRPRISRLQMWEYGTFELQRAATDR</sequence>
<feature type="region of interest" description="Disordered" evidence="1">
    <location>
        <begin position="22"/>
        <end position="88"/>
    </location>
</feature>
<name>A0A0A2V261_PARBA</name>
<feature type="region of interest" description="Disordered" evidence="1">
    <location>
        <begin position="269"/>
        <end position="304"/>
    </location>
</feature>
<proteinExistence type="predicted"/>
<feature type="compositionally biased region" description="Low complexity" evidence="1">
    <location>
        <begin position="67"/>
        <end position="86"/>
    </location>
</feature>
<evidence type="ECO:0000313" key="3">
    <source>
        <dbReference type="Proteomes" id="UP000002059"/>
    </source>
</evidence>
<dbReference type="OMA" id="WANAFDG"/>
<feature type="compositionally biased region" description="Pro residues" evidence="1">
    <location>
        <begin position="25"/>
        <end position="38"/>
    </location>
</feature>
<dbReference type="KEGG" id="pbl:PAAG_11281"/>
<reference evidence="2 3" key="1">
    <citation type="journal article" date="2011" name="PLoS Genet.">
        <title>Comparative genomic analysis of human fungal pathogens causing paracoccidioidomycosis.</title>
        <authorList>
            <person name="Desjardins C.A."/>
            <person name="Champion M.D."/>
            <person name="Holder J.W."/>
            <person name="Muszewska A."/>
            <person name="Goldberg J."/>
            <person name="Bailao A.M."/>
            <person name="Brigido M.M."/>
            <person name="Ferreira M.E."/>
            <person name="Garcia A.M."/>
            <person name="Grynberg M."/>
            <person name="Gujja S."/>
            <person name="Heiman D.I."/>
            <person name="Henn M.R."/>
            <person name="Kodira C.D."/>
            <person name="Leon-Narvaez H."/>
            <person name="Longo L.V."/>
            <person name="Ma L.J."/>
            <person name="Malavazi I."/>
            <person name="Matsuo A.L."/>
            <person name="Morais F.V."/>
            <person name="Pereira M."/>
            <person name="Rodriguez-Brito S."/>
            <person name="Sakthikumar S."/>
            <person name="Salem-Izacc S.M."/>
            <person name="Sykes S.M."/>
            <person name="Teixeira M.M."/>
            <person name="Vallejo M.C."/>
            <person name="Walter M.E."/>
            <person name="Yandava C."/>
            <person name="Young S."/>
            <person name="Zeng Q."/>
            <person name="Zucker J."/>
            <person name="Felipe M.S."/>
            <person name="Goldman G.H."/>
            <person name="Haas B.J."/>
            <person name="McEwen J.G."/>
            <person name="Nino-Vega G."/>
            <person name="Puccia R."/>
            <person name="San-Blas G."/>
            <person name="Soares C.M."/>
            <person name="Birren B.W."/>
            <person name="Cuomo C.A."/>
        </authorList>
    </citation>
    <scope>NUCLEOTIDE SEQUENCE [LARGE SCALE GENOMIC DNA]</scope>
    <source>
        <strain evidence="3">ATCC MYA-826 / Pb01</strain>
    </source>
</reference>
<evidence type="ECO:0000256" key="1">
    <source>
        <dbReference type="SAM" id="MobiDB-lite"/>
    </source>
</evidence>
<evidence type="ECO:0000313" key="2">
    <source>
        <dbReference type="EMBL" id="KGQ01891.1"/>
    </source>
</evidence>
<dbReference type="eggNOG" id="ENOG502T63P">
    <property type="taxonomic scope" value="Eukaryota"/>
</dbReference>
<feature type="compositionally biased region" description="Low complexity" evidence="1">
    <location>
        <begin position="39"/>
        <end position="49"/>
    </location>
</feature>
<keyword evidence="3" id="KW-1185">Reference proteome</keyword>